<dbReference type="WBParaSite" id="nRc.2.0.1.t19494-RA">
    <property type="protein sequence ID" value="nRc.2.0.1.t19494-RA"/>
    <property type="gene ID" value="nRc.2.0.1.g19494"/>
</dbReference>
<name>A0A915J079_ROMCU</name>
<accession>A0A915J079</accession>
<feature type="region of interest" description="Disordered" evidence="1">
    <location>
        <begin position="23"/>
        <end position="45"/>
    </location>
</feature>
<evidence type="ECO:0000313" key="3">
    <source>
        <dbReference type="WBParaSite" id="nRc.2.0.1.t19494-RA"/>
    </source>
</evidence>
<organism evidence="2 3">
    <name type="scientific">Romanomermis culicivorax</name>
    <name type="common">Nematode worm</name>
    <dbReference type="NCBI Taxonomy" id="13658"/>
    <lineage>
        <taxon>Eukaryota</taxon>
        <taxon>Metazoa</taxon>
        <taxon>Ecdysozoa</taxon>
        <taxon>Nematoda</taxon>
        <taxon>Enoplea</taxon>
        <taxon>Dorylaimia</taxon>
        <taxon>Mermithida</taxon>
        <taxon>Mermithoidea</taxon>
        <taxon>Mermithidae</taxon>
        <taxon>Romanomermis</taxon>
    </lineage>
</organism>
<evidence type="ECO:0000256" key="1">
    <source>
        <dbReference type="SAM" id="MobiDB-lite"/>
    </source>
</evidence>
<keyword evidence="2" id="KW-1185">Reference proteome</keyword>
<dbReference type="Proteomes" id="UP000887565">
    <property type="component" value="Unplaced"/>
</dbReference>
<evidence type="ECO:0000313" key="2">
    <source>
        <dbReference type="Proteomes" id="UP000887565"/>
    </source>
</evidence>
<sequence length="45" mass="5381">MKRKLLKLKKLQLSTQTIRSKMKRPVKYRAPIANTTKTTRKKRNP</sequence>
<protein>
    <submittedName>
        <fullName evidence="3">Uncharacterized protein</fullName>
    </submittedName>
</protein>
<reference evidence="3" key="1">
    <citation type="submission" date="2022-11" db="UniProtKB">
        <authorList>
            <consortium name="WormBaseParasite"/>
        </authorList>
    </citation>
    <scope>IDENTIFICATION</scope>
</reference>
<dbReference type="AlphaFoldDB" id="A0A915J079"/>
<proteinExistence type="predicted"/>